<evidence type="ECO:0000313" key="3">
    <source>
        <dbReference type="Proteomes" id="UP000262917"/>
    </source>
</evidence>
<dbReference type="Proteomes" id="UP000262917">
    <property type="component" value="Unassembled WGS sequence"/>
</dbReference>
<feature type="signal peptide" evidence="1">
    <location>
        <begin position="1"/>
        <end position="21"/>
    </location>
</feature>
<dbReference type="OrthoDB" id="5966355at2"/>
<organism evidence="2 3">
    <name type="scientific">Cognatiluteimonas weifangensis</name>
    <dbReference type="NCBI Taxonomy" id="2303539"/>
    <lineage>
        <taxon>Bacteria</taxon>
        <taxon>Pseudomonadati</taxon>
        <taxon>Pseudomonadota</taxon>
        <taxon>Gammaproteobacteria</taxon>
        <taxon>Lysobacterales</taxon>
        <taxon>Lysobacteraceae</taxon>
        <taxon>Cognatiluteimonas</taxon>
    </lineage>
</organism>
<proteinExistence type="predicted"/>
<keyword evidence="3" id="KW-1185">Reference proteome</keyword>
<accession>A0A372DHT3</accession>
<gene>
    <name evidence="2" type="ORF">D0Y53_11655</name>
</gene>
<name>A0A372DHT3_9GAMM</name>
<dbReference type="RefSeq" id="WP_117203497.1">
    <property type="nucleotide sequence ID" value="NZ_JBHTBK010000022.1"/>
</dbReference>
<protein>
    <recommendedName>
        <fullName evidence="4">DUF4124 domain-containing protein</fullName>
    </recommendedName>
</protein>
<keyword evidence="1" id="KW-0732">Signal</keyword>
<evidence type="ECO:0008006" key="4">
    <source>
        <dbReference type="Google" id="ProtNLM"/>
    </source>
</evidence>
<feature type="chain" id="PRO_5017019789" description="DUF4124 domain-containing protein" evidence="1">
    <location>
        <begin position="22"/>
        <end position="229"/>
    </location>
</feature>
<evidence type="ECO:0000313" key="2">
    <source>
        <dbReference type="EMBL" id="RFP59089.1"/>
    </source>
</evidence>
<comment type="caution">
    <text evidence="2">The sequence shown here is derived from an EMBL/GenBank/DDBJ whole genome shotgun (WGS) entry which is preliminary data.</text>
</comment>
<dbReference type="AlphaFoldDB" id="A0A372DHT3"/>
<reference evidence="2 3" key="1">
    <citation type="submission" date="2018-08" db="EMBL/GenBank/DDBJ databases">
        <title>Lysobacter weifangensis sp. nov., a new member of the family 'Xanthomonadaceae', isolated from soil in a farmland.</title>
        <authorList>
            <person name="Zhao H."/>
        </authorList>
    </citation>
    <scope>NUCLEOTIDE SEQUENCE [LARGE SCALE GENOMIC DNA]</scope>
    <source>
        <strain evidence="2 3">WF-2</strain>
    </source>
</reference>
<dbReference type="EMBL" id="QVPD01000015">
    <property type="protein sequence ID" value="RFP59089.1"/>
    <property type="molecule type" value="Genomic_DNA"/>
</dbReference>
<evidence type="ECO:0000256" key="1">
    <source>
        <dbReference type="SAM" id="SignalP"/>
    </source>
</evidence>
<sequence length="229" mass="24091">MTTIRLIAIAVLLLFCTGALAQRRGAAPAAKKLYCWNQDGHRTCGDTLPPGATDLARTEISASSGLHTGEIGRALTAEERAAAAAAAQQAEAEAAAEAARRRRDLAMVGSYATEDDLRRAYGERISLLDDALKASLLGEANLRRSLVSLLDQASGLELSGKPVPAATVANLRNQHAELLKQQRILAQQRADRASLDGELADAITRYRTLKHPEGVAPAATPTPAALPGG</sequence>